<evidence type="ECO:0000313" key="2">
    <source>
        <dbReference type="Proteomes" id="UP000233556"/>
    </source>
</evidence>
<reference evidence="2" key="1">
    <citation type="submission" date="2017-11" db="EMBL/GenBank/DDBJ databases">
        <authorList>
            <person name="Lima N.C."/>
            <person name="Parody-Merino A.M."/>
            <person name="Battley P.F."/>
            <person name="Fidler A.E."/>
            <person name="Prosdocimi F."/>
        </authorList>
    </citation>
    <scope>NUCLEOTIDE SEQUENCE [LARGE SCALE GENOMIC DNA]</scope>
</reference>
<keyword evidence="2" id="KW-1185">Reference proteome</keyword>
<proteinExistence type="predicted"/>
<dbReference type="EMBL" id="KZ506026">
    <property type="protein sequence ID" value="PKU42161.1"/>
    <property type="molecule type" value="Genomic_DNA"/>
</dbReference>
<evidence type="ECO:0000313" key="1">
    <source>
        <dbReference type="EMBL" id="PKU42161.1"/>
    </source>
</evidence>
<dbReference type="Proteomes" id="UP000233556">
    <property type="component" value="Unassembled WGS sequence"/>
</dbReference>
<dbReference type="AlphaFoldDB" id="A0A2I0U811"/>
<protein>
    <submittedName>
        <fullName evidence="1">Uncharacterized protein</fullName>
    </submittedName>
</protein>
<organism evidence="1 2">
    <name type="scientific">Limosa lapponica baueri</name>
    <dbReference type="NCBI Taxonomy" id="1758121"/>
    <lineage>
        <taxon>Eukaryota</taxon>
        <taxon>Metazoa</taxon>
        <taxon>Chordata</taxon>
        <taxon>Craniata</taxon>
        <taxon>Vertebrata</taxon>
        <taxon>Euteleostomi</taxon>
        <taxon>Archelosauria</taxon>
        <taxon>Archosauria</taxon>
        <taxon>Dinosauria</taxon>
        <taxon>Saurischia</taxon>
        <taxon>Theropoda</taxon>
        <taxon>Coelurosauria</taxon>
        <taxon>Aves</taxon>
        <taxon>Neognathae</taxon>
        <taxon>Neoaves</taxon>
        <taxon>Charadriiformes</taxon>
        <taxon>Scolopacidae</taxon>
        <taxon>Limosa</taxon>
    </lineage>
</organism>
<sequence length="80" mass="8869">MWSSTSQEELRCPLNGILSLRCVNYTPQLGVICKLAGGALDPTVYVIDEDIEQYWSNMDPSGTTLVIDLHLDIEPLTTTL</sequence>
<reference evidence="2" key="2">
    <citation type="submission" date="2017-12" db="EMBL/GenBank/DDBJ databases">
        <title>Genome sequence of the Bar-tailed Godwit (Limosa lapponica baueri).</title>
        <authorList>
            <person name="Lima N.C.B."/>
            <person name="Parody-Merino A.M."/>
            <person name="Battley P.F."/>
            <person name="Fidler A.E."/>
            <person name="Prosdocimi F."/>
        </authorList>
    </citation>
    <scope>NUCLEOTIDE SEQUENCE [LARGE SCALE GENOMIC DNA]</scope>
</reference>
<name>A0A2I0U811_LIMLA</name>
<gene>
    <name evidence="1" type="ORF">llap_7535</name>
</gene>
<accession>A0A2I0U811</accession>